<dbReference type="PANTHER" id="PTHR10949">
    <property type="entry name" value="LIPOYL SYNTHASE"/>
    <property type="match status" value="1"/>
</dbReference>
<evidence type="ECO:0000313" key="8">
    <source>
        <dbReference type="EMBL" id="VDK59982.1"/>
    </source>
</evidence>
<dbReference type="GO" id="GO:0005739">
    <property type="term" value="C:mitochondrion"/>
    <property type="evidence" value="ECO:0007669"/>
    <property type="project" value="TreeGrafter"/>
</dbReference>
<keyword evidence="5" id="KW-0408">Iron</keyword>
<dbReference type="InterPro" id="IPR013785">
    <property type="entry name" value="Aldolase_TIM"/>
</dbReference>
<keyword evidence="3" id="KW-0949">S-adenosyl-L-methionine</keyword>
<dbReference type="OrthoDB" id="3231at2759"/>
<sequence length="156" mass="17322">MNPEEPLNTAKAIADWGLSYVVLTSVDRDDLEDGGASHIAATVQHLKKECPATLVECLVPDFRGRLASVETVLSSGLDVYAHNMETVRRLTPWVRDPRATYDQSLKFRNEVVTKTSLMLGLGETDEEVLAAMRDLREIGITSFSFFVIDSLPLIKL</sequence>
<evidence type="ECO:0000313" key="9">
    <source>
        <dbReference type="EMBL" id="VDK60059.1"/>
    </source>
</evidence>
<keyword evidence="10" id="KW-1185">Reference proteome</keyword>
<keyword evidence="2" id="KW-0004">4Fe-4S</keyword>
<evidence type="ECO:0000256" key="6">
    <source>
        <dbReference type="ARBA" id="ARBA00023014"/>
    </source>
</evidence>
<keyword evidence="6" id="KW-0411">Iron-sulfur</keyword>
<evidence type="ECO:0000256" key="2">
    <source>
        <dbReference type="ARBA" id="ARBA00022485"/>
    </source>
</evidence>
<dbReference type="AlphaFoldDB" id="A0A3P6RI55"/>
<dbReference type="EMBL" id="UYRT01021595">
    <property type="protein sequence ID" value="VDK60059.1"/>
    <property type="molecule type" value="Genomic_DNA"/>
</dbReference>
<keyword evidence="4" id="KW-0479">Metal-binding</keyword>
<feature type="domain" description="Radical SAM core" evidence="7">
    <location>
        <begin position="1"/>
        <end position="156"/>
    </location>
</feature>
<dbReference type="EMBL" id="UYRT01021480">
    <property type="protein sequence ID" value="VDK59982.1"/>
    <property type="molecule type" value="Genomic_DNA"/>
</dbReference>
<dbReference type="Pfam" id="PF04055">
    <property type="entry name" value="Radical_SAM"/>
    <property type="match status" value="1"/>
</dbReference>
<dbReference type="GO" id="GO:0046872">
    <property type="term" value="F:metal ion binding"/>
    <property type="evidence" value="ECO:0007669"/>
    <property type="project" value="UniProtKB-KW"/>
</dbReference>
<dbReference type="GO" id="GO:0016992">
    <property type="term" value="F:lipoate synthase activity"/>
    <property type="evidence" value="ECO:0007669"/>
    <property type="project" value="InterPro"/>
</dbReference>
<evidence type="ECO:0000256" key="5">
    <source>
        <dbReference type="ARBA" id="ARBA00023004"/>
    </source>
</evidence>
<evidence type="ECO:0000313" key="10">
    <source>
        <dbReference type="Proteomes" id="UP000271098"/>
    </source>
</evidence>
<proteinExistence type="predicted"/>
<dbReference type="PANTHER" id="PTHR10949:SF0">
    <property type="entry name" value="LIPOYL SYNTHASE, MITOCHONDRIAL"/>
    <property type="match status" value="1"/>
</dbReference>
<dbReference type="InterPro" id="IPR058240">
    <property type="entry name" value="rSAM_sf"/>
</dbReference>
<evidence type="ECO:0000259" key="7">
    <source>
        <dbReference type="PROSITE" id="PS51918"/>
    </source>
</evidence>
<accession>A0A3P6RI55</accession>
<dbReference type="InterPro" id="IPR003698">
    <property type="entry name" value="Lipoyl_synth"/>
</dbReference>
<dbReference type="InterPro" id="IPR007197">
    <property type="entry name" value="rSAM"/>
</dbReference>
<protein>
    <recommendedName>
        <fullName evidence="7">Radical SAM core domain-containing protein</fullName>
    </recommendedName>
</protein>
<dbReference type="Proteomes" id="UP000271098">
    <property type="component" value="Unassembled WGS sequence"/>
</dbReference>
<dbReference type="Gene3D" id="3.20.20.70">
    <property type="entry name" value="Aldolase class I"/>
    <property type="match status" value="1"/>
</dbReference>
<gene>
    <name evidence="8" type="ORF">GPUH_LOCUS7880</name>
    <name evidence="9" type="ORF">GPUH_LOCUS7901</name>
</gene>
<evidence type="ECO:0000256" key="3">
    <source>
        <dbReference type="ARBA" id="ARBA00022691"/>
    </source>
</evidence>
<dbReference type="PROSITE" id="PS51918">
    <property type="entry name" value="RADICAL_SAM"/>
    <property type="match status" value="1"/>
</dbReference>
<evidence type="ECO:0000256" key="4">
    <source>
        <dbReference type="ARBA" id="ARBA00022723"/>
    </source>
</evidence>
<dbReference type="GO" id="GO:0051539">
    <property type="term" value="F:4 iron, 4 sulfur cluster binding"/>
    <property type="evidence" value="ECO:0007669"/>
    <property type="project" value="UniProtKB-KW"/>
</dbReference>
<dbReference type="SUPFAM" id="SSF102114">
    <property type="entry name" value="Radical SAM enzymes"/>
    <property type="match status" value="1"/>
</dbReference>
<reference evidence="9 10" key="1">
    <citation type="submission" date="2018-11" db="EMBL/GenBank/DDBJ databases">
        <authorList>
            <consortium name="Pathogen Informatics"/>
        </authorList>
    </citation>
    <scope>NUCLEOTIDE SEQUENCE [LARGE SCALE GENOMIC DNA]</scope>
</reference>
<name>A0A3P6RI55_9BILA</name>
<organism evidence="9 10">
    <name type="scientific">Gongylonema pulchrum</name>
    <dbReference type="NCBI Taxonomy" id="637853"/>
    <lineage>
        <taxon>Eukaryota</taxon>
        <taxon>Metazoa</taxon>
        <taxon>Ecdysozoa</taxon>
        <taxon>Nematoda</taxon>
        <taxon>Chromadorea</taxon>
        <taxon>Rhabditida</taxon>
        <taxon>Spirurina</taxon>
        <taxon>Spiruromorpha</taxon>
        <taxon>Spiruroidea</taxon>
        <taxon>Gongylonematidae</taxon>
        <taxon>Gongylonema</taxon>
    </lineage>
</organism>
<evidence type="ECO:0000256" key="1">
    <source>
        <dbReference type="ARBA" id="ARBA00001966"/>
    </source>
</evidence>
<comment type="cofactor">
    <cofactor evidence="1">
        <name>[4Fe-4S] cluster</name>
        <dbReference type="ChEBI" id="CHEBI:49883"/>
    </cofactor>
</comment>